<evidence type="ECO:0000256" key="2">
    <source>
        <dbReference type="ARBA" id="ARBA00004604"/>
    </source>
</evidence>
<comment type="caution">
    <text evidence="10">The sequence shown here is derived from an EMBL/GenBank/DDBJ whole genome shotgun (WGS) entry which is preliminary data.</text>
</comment>
<dbReference type="AlphaFoldDB" id="A0AA39QVF5"/>
<evidence type="ECO:0000313" key="11">
    <source>
        <dbReference type="Proteomes" id="UP001166286"/>
    </source>
</evidence>
<comment type="function">
    <text evidence="1">Involved in rRNA processing.</text>
</comment>
<feature type="compositionally biased region" description="Basic and acidic residues" evidence="9">
    <location>
        <begin position="47"/>
        <end position="64"/>
    </location>
</feature>
<dbReference type="InterPro" id="IPR019310">
    <property type="entry name" value="Efg1"/>
</dbReference>
<dbReference type="InterPro" id="IPR050786">
    <property type="entry name" value="EFG1_rRNA-proc"/>
</dbReference>
<evidence type="ECO:0000313" key="10">
    <source>
        <dbReference type="EMBL" id="KAK0509957.1"/>
    </source>
</evidence>
<evidence type="ECO:0000256" key="1">
    <source>
        <dbReference type="ARBA" id="ARBA00002773"/>
    </source>
</evidence>
<feature type="region of interest" description="Disordered" evidence="9">
    <location>
        <begin position="284"/>
        <end position="317"/>
    </location>
</feature>
<reference evidence="10" key="1">
    <citation type="submission" date="2023-03" db="EMBL/GenBank/DDBJ databases">
        <title>Complete genome of Cladonia borealis.</title>
        <authorList>
            <person name="Park H."/>
        </authorList>
    </citation>
    <scope>NUCLEOTIDE SEQUENCE</scope>
    <source>
        <strain evidence="10">ANT050790</strain>
    </source>
</reference>
<keyword evidence="7" id="KW-0175">Coiled coil</keyword>
<evidence type="ECO:0000256" key="9">
    <source>
        <dbReference type="SAM" id="MobiDB-lite"/>
    </source>
</evidence>
<dbReference type="EMBL" id="JAFEKC020000017">
    <property type="protein sequence ID" value="KAK0509957.1"/>
    <property type="molecule type" value="Genomic_DNA"/>
</dbReference>
<name>A0AA39QVF5_9LECA</name>
<feature type="compositionally biased region" description="Basic residues" evidence="9">
    <location>
        <begin position="67"/>
        <end position="78"/>
    </location>
</feature>
<evidence type="ECO:0000256" key="3">
    <source>
        <dbReference type="ARBA" id="ARBA00006916"/>
    </source>
</evidence>
<keyword evidence="6" id="KW-0698">rRNA processing</keyword>
<dbReference type="GO" id="GO:0005730">
    <property type="term" value="C:nucleolus"/>
    <property type="evidence" value="ECO:0007669"/>
    <property type="project" value="UniProtKB-SubCell"/>
</dbReference>
<evidence type="ECO:0000256" key="6">
    <source>
        <dbReference type="ARBA" id="ARBA00022552"/>
    </source>
</evidence>
<gene>
    <name evidence="10" type="ORF">JMJ35_007351</name>
</gene>
<comment type="subcellular location">
    <subcellularLocation>
        <location evidence="2">Nucleus</location>
        <location evidence="2">Nucleolus</location>
    </subcellularLocation>
</comment>
<dbReference type="GO" id="GO:0000462">
    <property type="term" value="P:maturation of SSU-rRNA from tricistronic rRNA transcript (SSU-rRNA, 5.8S rRNA, LSU-rRNA)"/>
    <property type="evidence" value="ECO:0007669"/>
    <property type="project" value="TreeGrafter"/>
</dbReference>
<proteinExistence type="inferred from homology"/>
<dbReference type="Proteomes" id="UP001166286">
    <property type="component" value="Unassembled WGS sequence"/>
</dbReference>
<organism evidence="10 11">
    <name type="scientific">Cladonia borealis</name>
    <dbReference type="NCBI Taxonomy" id="184061"/>
    <lineage>
        <taxon>Eukaryota</taxon>
        <taxon>Fungi</taxon>
        <taxon>Dikarya</taxon>
        <taxon>Ascomycota</taxon>
        <taxon>Pezizomycotina</taxon>
        <taxon>Lecanoromycetes</taxon>
        <taxon>OSLEUM clade</taxon>
        <taxon>Lecanoromycetidae</taxon>
        <taxon>Lecanorales</taxon>
        <taxon>Lecanorineae</taxon>
        <taxon>Cladoniaceae</taxon>
        <taxon>Cladonia</taxon>
    </lineage>
</organism>
<evidence type="ECO:0000256" key="8">
    <source>
        <dbReference type="ARBA" id="ARBA00023242"/>
    </source>
</evidence>
<dbReference type="PANTHER" id="PTHR33911:SF1">
    <property type="entry name" value="RRNA-PROCESSING PROTEIN EFG1"/>
    <property type="match status" value="1"/>
</dbReference>
<keyword evidence="8" id="KW-0539">Nucleus</keyword>
<sequence length="317" mass="36655">MGKGSAWRLGSGRREPRATQHNTPYESYKPDYSQYSPSKTPNTNTDTESRKPEYPKPRGPRDGPGRAQHRVQKSKPRSQRGSTKYSINPIKNQIFQLNRQLKQDLPADIRVEKERALAGYERDLELAVEEGKKEEMISKYHMVRFFERQKATRRVKHCRKVLANYAPDNTDYQLLQKALHIAEVDLAYTQYSPLYQKYVAIFPQEKAQENNEDNSNEQPPPRPAMWKVVEKCMEQGTLDDLRDGTLGDEDLVLSFRKRKPFKRQLQLPIRSIQPLIQKRHFSSKINHNHEADGPGQADEMDQDSDGGFFEEAGGVKI</sequence>
<protein>
    <recommendedName>
        <fullName evidence="4">rRNA-processing protein EFG1</fullName>
    </recommendedName>
    <alternativeName>
        <fullName evidence="5">rRNA-processing protein efg1</fullName>
    </alternativeName>
</protein>
<evidence type="ECO:0000256" key="5">
    <source>
        <dbReference type="ARBA" id="ARBA00019827"/>
    </source>
</evidence>
<comment type="similarity">
    <text evidence="3">Belongs to the EFG1 family.</text>
</comment>
<dbReference type="PANTHER" id="PTHR33911">
    <property type="entry name" value="RRNA-PROCESSING PROTEIN EFG1"/>
    <property type="match status" value="1"/>
</dbReference>
<feature type="compositionally biased region" description="Polar residues" evidence="9">
    <location>
        <begin position="33"/>
        <end position="46"/>
    </location>
</feature>
<dbReference type="GO" id="GO:0030688">
    <property type="term" value="C:preribosome, small subunit precursor"/>
    <property type="evidence" value="ECO:0007669"/>
    <property type="project" value="TreeGrafter"/>
</dbReference>
<feature type="region of interest" description="Disordered" evidence="9">
    <location>
        <begin position="1"/>
        <end position="86"/>
    </location>
</feature>
<dbReference type="Pfam" id="PF10153">
    <property type="entry name" value="Efg1"/>
    <property type="match status" value="1"/>
</dbReference>
<evidence type="ECO:0000256" key="4">
    <source>
        <dbReference type="ARBA" id="ARBA00018689"/>
    </source>
</evidence>
<evidence type="ECO:0000256" key="7">
    <source>
        <dbReference type="ARBA" id="ARBA00023054"/>
    </source>
</evidence>
<keyword evidence="11" id="KW-1185">Reference proteome</keyword>
<accession>A0AA39QVF5</accession>